<accession>K1SL68</accession>
<name>K1SL68_9ZZZZ</name>
<dbReference type="InterPro" id="IPR027417">
    <property type="entry name" value="P-loop_NTPase"/>
</dbReference>
<organism evidence="1">
    <name type="scientific">human gut metagenome</name>
    <dbReference type="NCBI Taxonomy" id="408170"/>
    <lineage>
        <taxon>unclassified sequences</taxon>
        <taxon>metagenomes</taxon>
        <taxon>organismal metagenomes</taxon>
    </lineage>
</organism>
<dbReference type="AlphaFoldDB" id="K1SL68"/>
<proteinExistence type="predicted"/>
<gene>
    <name evidence="1" type="ORF">OBE_15384</name>
</gene>
<dbReference type="EMBL" id="AJWZ01010574">
    <property type="protein sequence ID" value="EKC48056.1"/>
    <property type="molecule type" value="Genomic_DNA"/>
</dbReference>
<comment type="caution">
    <text evidence="1">The sequence shown here is derived from an EMBL/GenBank/DDBJ whole genome shotgun (WGS) entry which is preliminary data.</text>
</comment>
<evidence type="ECO:0000313" key="1">
    <source>
        <dbReference type="EMBL" id="EKC48056.1"/>
    </source>
</evidence>
<protein>
    <submittedName>
        <fullName evidence="1">NB-ARC domain-containing protein</fullName>
    </submittedName>
</protein>
<dbReference type="SUPFAM" id="SSF52540">
    <property type="entry name" value="P-loop containing nucleoside triphosphate hydrolases"/>
    <property type="match status" value="1"/>
</dbReference>
<sequence length="159" mass="18658">FVDNVDNLMAEDPKLKQLFDLNCKLVITSRIQFDSLKSINIGALDEKWAKELFYTFYLGEKNEDCFHEIYNLAKGHPLSIELIAKTAQSSRFNLEEMVQQLRSMGFELPEMKENVIYEEYNKILIEHLNRIFFIVEVIKYIQTNSLSAVPASDRTDKRR</sequence>
<feature type="non-terminal residue" evidence="1">
    <location>
        <position position="1"/>
    </location>
</feature>
<reference evidence="1" key="1">
    <citation type="journal article" date="2013" name="Environ. Microbiol.">
        <title>Microbiota from the distal guts of lean and obese adolescents exhibit partial functional redundancy besides clear differences in community structure.</title>
        <authorList>
            <person name="Ferrer M."/>
            <person name="Ruiz A."/>
            <person name="Lanza F."/>
            <person name="Haange S.B."/>
            <person name="Oberbach A."/>
            <person name="Till H."/>
            <person name="Bargiela R."/>
            <person name="Campoy C."/>
            <person name="Segura M.T."/>
            <person name="Richter M."/>
            <person name="von Bergen M."/>
            <person name="Seifert J."/>
            <person name="Suarez A."/>
        </authorList>
    </citation>
    <scope>NUCLEOTIDE SEQUENCE</scope>
</reference>